<dbReference type="SUPFAM" id="SSF47370">
    <property type="entry name" value="Bromodomain"/>
    <property type="match status" value="1"/>
</dbReference>
<feature type="compositionally biased region" description="Low complexity" evidence="3">
    <location>
        <begin position="485"/>
        <end position="500"/>
    </location>
</feature>
<dbReference type="CDD" id="cd04369">
    <property type="entry name" value="Bromodomain"/>
    <property type="match status" value="1"/>
</dbReference>
<dbReference type="PROSITE" id="PS50014">
    <property type="entry name" value="BROMODOMAIN_2"/>
    <property type="match status" value="1"/>
</dbReference>
<dbReference type="InterPro" id="IPR036427">
    <property type="entry name" value="Bromodomain-like_sf"/>
</dbReference>
<organism evidence="5 6">
    <name type="scientific">Laetiporus sulphureus 93-53</name>
    <dbReference type="NCBI Taxonomy" id="1314785"/>
    <lineage>
        <taxon>Eukaryota</taxon>
        <taxon>Fungi</taxon>
        <taxon>Dikarya</taxon>
        <taxon>Basidiomycota</taxon>
        <taxon>Agaricomycotina</taxon>
        <taxon>Agaricomycetes</taxon>
        <taxon>Polyporales</taxon>
        <taxon>Laetiporus</taxon>
    </lineage>
</organism>
<dbReference type="Pfam" id="PF00439">
    <property type="entry name" value="Bromodomain"/>
    <property type="match status" value="1"/>
</dbReference>
<dbReference type="PANTHER" id="PTHR22881:SF27">
    <property type="entry name" value="BROMODOMAIN CONTAINING 7_9"/>
    <property type="match status" value="1"/>
</dbReference>
<dbReference type="GeneID" id="63831504"/>
<dbReference type="Gene3D" id="1.20.920.10">
    <property type="entry name" value="Bromodomain-like"/>
    <property type="match status" value="1"/>
</dbReference>
<evidence type="ECO:0000259" key="4">
    <source>
        <dbReference type="PROSITE" id="PS50014"/>
    </source>
</evidence>
<keyword evidence="1 2" id="KW-0103">Bromodomain</keyword>
<evidence type="ECO:0000313" key="6">
    <source>
        <dbReference type="Proteomes" id="UP000076871"/>
    </source>
</evidence>
<dbReference type="GO" id="GO:0005634">
    <property type="term" value="C:nucleus"/>
    <property type="evidence" value="ECO:0007669"/>
    <property type="project" value="TreeGrafter"/>
</dbReference>
<evidence type="ECO:0000256" key="1">
    <source>
        <dbReference type="ARBA" id="ARBA00023117"/>
    </source>
</evidence>
<evidence type="ECO:0000256" key="3">
    <source>
        <dbReference type="SAM" id="MobiDB-lite"/>
    </source>
</evidence>
<dbReference type="InterPro" id="IPR001487">
    <property type="entry name" value="Bromodomain"/>
</dbReference>
<dbReference type="AlphaFoldDB" id="A0A165DX53"/>
<evidence type="ECO:0000256" key="2">
    <source>
        <dbReference type="PROSITE-ProRule" id="PRU00035"/>
    </source>
</evidence>
<dbReference type="GO" id="GO:0006325">
    <property type="term" value="P:chromatin organization"/>
    <property type="evidence" value="ECO:0007669"/>
    <property type="project" value="UniProtKB-ARBA"/>
</dbReference>
<protein>
    <recommendedName>
        <fullName evidence="4">Bromo domain-containing protein</fullName>
    </recommendedName>
</protein>
<dbReference type="PRINTS" id="PR00503">
    <property type="entry name" value="BROMODOMAIN"/>
</dbReference>
<dbReference type="GO" id="GO:0006357">
    <property type="term" value="P:regulation of transcription by RNA polymerase II"/>
    <property type="evidence" value="ECO:0007669"/>
    <property type="project" value="TreeGrafter"/>
</dbReference>
<name>A0A165DX53_9APHY</name>
<feature type="compositionally biased region" description="Low complexity" evidence="3">
    <location>
        <begin position="169"/>
        <end position="184"/>
    </location>
</feature>
<feature type="domain" description="Bromo" evidence="4">
    <location>
        <begin position="48"/>
        <end position="118"/>
    </location>
</feature>
<dbReference type="OrthoDB" id="21449at2759"/>
<feature type="region of interest" description="Disordered" evidence="3">
    <location>
        <begin position="352"/>
        <end position="377"/>
    </location>
</feature>
<keyword evidence="6" id="KW-1185">Reference proteome</keyword>
<gene>
    <name evidence="5" type="ORF">LAESUDRAFT_813318</name>
</gene>
<evidence type="ECO:0000313" key="5">
    <source>
        <dbReference type="EMBL" id="KZT05807.1"/>
    </source>
</evidence>
<feature type="region of interest" description="Disordered" evidence="3">
    <location>
        <begin position="1"/>
        <end position="30"/>
    </location>
</feature>
<dbReference type="STRING" id="1314785.A0A165DX53"/>
<reference evidence="5 6" key="1">
    <citation type="journal article" date="2016" name="Mol. Biol. Evol.">
        <title>Comparative Genomics of Early-Diverging Mushroom-Forming Fungi Provides Insights into the Origins of Lignocellulose Decay Capabilities.</title>
        <authorList>
            <person name="Nagy L.G."/>
            <person name="Riley R."/>
            <person name="Tritt A."/>
            <person name="Adam C."/>
            <person name="Daum C."/>
            <person name="Floudas D."/>
            <person name="Sun H."/>
            <person name="Yadav J.S."/>
            <person name="Pangilinan J."/>
            <person name="Larsson K.H."/>
            <person name="Matsuura K."/>
            <person name="Barry K."/>
            <person name="Labutti K."/>
            <person name="Kuo R."/>
            <person name="Ohm R.A."/>
            <person name="Bhattacharya S.S."/>
            <person name="Shirouzu T."/>
            <person name="Yoshinaga Y."/>
            <person name="Martin F.M."/>
            <person name="Grigoriev I.V."/>
            <person name="Hibbett D.S."/>
        </authorList>
    </citation>
    <scope>NUCLEOTIDE SEQUENCE [LARGE SCALE GENOMIC DNA]</scope>
    <source>
        <strain evidence="5 6">93-53</strain>
    </source>
</reference>
<feature type="region of interest" description="Disordered" evidence="3">
    <location>
        <begin position="151"/>
        <end position="219"/>
    </location>
</feature>
<accession>A0A165DX53</accession>
<proteinExistence type="predicted"/>
<dbReference type="Proteomes" id="UP000076871">
    <property type="component" value="Unassembled WGS sequence"/>
</dbReference>
<dbReference type="RefSeq" id="XP_040763547.1">
    <property type="nucleotide sequence ID" value="XM_040914477.1"/>
</dbReference>
<sequence>MPAEALKNRKGRKSLNSPYDDGKVQKIPRPPKLEPLKEVLTKLIAKIKKKDDYAFFLQPVDVSQVPGYMDVIQRPMDLGTVSHKVQRGRYRSLEEFADDIRLVTTNAKTFNPPGTIYHTEAEKIEAFALEHIAKASASVIKYETDWTIEIEGDHDAQDKGTPMDVDDGTSTASAPTSVTASTSAHPRRRAAAAAGTRKLPGALSETLEDDGGLPGAKDGLGAFPPGSDWAELMLALKLRGKRHRTKKERLRMEKGGPPYRADGSLDYAEREQHTSYIIGQPIFCPLLLCPRVSFTTASHPPLPHFPTLRSSWRTLSVQVNLPASPTAPVPVPSTLKISARSRTRATRRHWTIIRNAPARSRARERDNEGESSPGREPVAVDFGVYATLMGELAKQRQVKDVAKEFDSEEKVCEAIRESIEASTIEGYTRDVQMGGGEGAEEEYWRGKGAEAEEYLRDVVYGGVDGLAYVRSLTEFVRPSEDLVCRSPRTSTRTSSSRSPTGGIGSSARLHAGWTTLPSTHRRTSSYSYPFPRTSTFTSRMTSQAAARFGHADRHEALDSRARGALPVEEAWDGRAVIEARRQAQEEERAASSGSAMEYLQYAIEQNEEGVTAGMGTETQEDAALLQYILDRSADAIDEIAGQRGGAGAGKVESGGASMKGAMEEPAMTMKKESGEEEDPRMRQLRLNLLALAKRAPLDQIAKLPPELVPERLRTVVPTIDS</sequence>
<dbReference type="InterPro" id="IPR051831">
    <property type="entry name" value="Bromodomain_contain_prot"/>
</dbReference>
<dbReference type="InParanoid" id="A0A165DX53"/>
<dbReference type="EMBL" id="KV427628">
    <property type="protein sequence ID" value="KZT05807.1"/>
    <property type="molecule type" value="Genomic_DNA"/>
</dbReference>
<dbReference type="PANTHER" id="PTHR22881">
    <property type="entry name" value="BROMODOMAIN CONTAINING PROTEIN"/>
    <property type="match status" value="1"/>
</dbReference>
<dbReference type="SMART" id="SM00297">
    <property type="entry name" value="BROMO"/>
    <property type="match status" value="1"/>
</dbReference>
<feature type="region of interest" description="Disordered" evidence="3">
    <location>
        <begin position="485"/>
        <end position="508"/>
    </location>
</feature>